<dbReference type="GO" id="GO:0046872">
    <property type="term" value="F:metal ion binding"/>
    <property type="evidence" value="ECO:0007669"/>
    <property type="project" value="UniProtKB-KW"/>
</dbReference>
<keyword evidence="5" id="KW-0460">Magnesium</keyword>
<dbReference type="SUPFAM" id="SSF51161">
    <property type="entry name" value="Trimeric LpxA-like enzymes"/>
    <property type="match status" value="1"/>
</dbReference>
<reference evidence="10" key="1">
    <citation type="submission" date="2020-05" db="EMBL/GenBank/DDBJ databases">
        <authorList>
            <person name="Chiriac C."/>
            <person name="Salcher M."/>
            <person name="Ghai R."/>
            <person name="Kavagutti S V."/>
        </authorList>
    </citation>
    <scope>NUCLEOTIDE SEQUENCE</scope>
</reference>
<proteinExistence type="inferred from homology"/>
<dbReference type="AlphaFoldDB" id="A0A6J6XEQ4"/>
<name>A0A6J6XEQ4_9ZZZZ</name>
<keyword evidence="1" id="KW-0963">Cytoplasm</keyword>
<evidence type="ECO:0000256" key="3">
    <source>
        <dbReference type="ARBA" id="ARBA00022679"/>
    </source>
</evidence>
<keyword evidence="6" id="KW-0220">Diaminopimelate biosynthesis</keyword>
<dbReference type="Gene3D" id="3.30.60.70">
    <property type="entry name" value="Trimeric LpxA-like enzymes"/>
    <property type="match status" value="1"/>
</dbReference>
<evidence type="ECO:0000256" key="1">
    <source>
        <dbReference type="ARBA" id="ARBA00022490"/>
    </source>
</evidence>
<dbReference type="Gene3D" id="2.160.10.10">
    <property type="entry name" value="Hexapeptide repeat proteins"/>
    <property type="match status" value="1"/>
</dbReference>
<dbReference type="Pfam" id="PF14789">
    <property type="entry name" value="THDPS_M"/>
    <property type="match status" value="1"/>
</dbReference>
<dbReference type="InterPro" id="IPR026586">
    <property type="entry name" value="Type2_DapD"/>
</dbReference>
<dbReference type="Gene3D" id="3.30.70.2010">
    <property type="match status" value="1"/>
</dbReference>
<dbReference type="GO" id="GO:0019877">
    <property type="term" value="P:diaminopimelate biosynthetic process"/>
    <property type="evidence" value="ECO:0007669"/>
    <property type="project" value="UniProtKB-KW"/>
</dbReference>
<evidence type="ECO:0000313" key="10">
    <source>
        <dbReference type="EMBL" id="CAB4794859.1"/>
    </source>
</evidence>
<evidence type="ECO:0000256" key="7">
    <source>
        <dbReference type="ARBA" id="ARBA00023154"/>
    </source>
</evidence>
<keyword evidence="4" id="KW-0479">Metal-binding</keyword>
<dbReference type="EMBL" id="CAFAAK010000030">
    <property type="protein sequence ID" value="CAB4794859.1"/>
    <property type="molecule type" value="Genomic_DNA"/>
</dbReference>
<dbReference type="InterPro" id="IPR001451">
    <property type="entry name" value="Hexapep"/>
</dbReference>
<feature type="domain" description="2,3,4,5-tetrahydropyridine-2,6-dicarboxylate N-succinyltransferase middle" evidence="9">
    <location>
        <begin position="116"/>
        <end position="156"/>
    </location>
</feature>
<dbReference type="Pfam" id="PF14602">
    <property type="entry name" value="Hexapep_2"/>
    <property type="match status" value="1"/>
</dbReference>
<evidence type="ECO:0000259" key="9">
    <source>
        <dbReference type="Pfam" id="PF14789"/>
    </source>
</evidence>
<dbReference type="GO" id="GO:0008666">
    <property type="term" value="F:2,3,4,5-tetrahydropyridine-2,6-dicarboxylate N-succinyltransferase activity"/>
    <property type="evidence" value="ECO:0007669"/>
    <property type="project" value="InterPro"/>
</dbReference>
<organism evidence="10">
    <name type="scientific">freshwater metagenome</name>
    <dbReference type="NCBI Taxonomy" id="449393"/>
    <lineage>
        <taxon>unclassified sequences</taxon>
        <taxon>metagenomes</taxon>
        <taxon>ecological metagenomes</taxon>
    </lineage>
</organism>
<keyword evidence="3" id="KW-0808">Transferase</keyword>
<gene>
    <name evidence="10" type="ORF">UFOPK3024_00245</name>
</gene>
<evidence type="ECO:0000256" key="6">
    <source>
        <dbReference type="ARBA" id="ARBA00022915"/>
    </source>
</evidence>
<evidence type="ECO:0000256" key="8">
    <source>
        <dbReference type="ARBA" id="ARBA00023315"/>
    </source>
</evidence>
<evidence type="ECO:0000256" key="2">
    <source>
        <dbReference type="ARBA" id="ARBA00022605"/>
    </source>
</evidence>
<keyword evidence="7" id="KW-0457">Lysine biosynthesis</keyword>
<dbReference type="GO" id="GO:0009085">
    <property type="term" value="P:lysine biosynthetic process"/>
    <property type="evidence" value="ECO:0007669"/>
    <property type="project" value="UniProtKB-KW"/>
</dbReference>
<dbReference type="InterPro" id="IPR019875">
    <property type="entry name" value="DapD_actinobacteria"/>
</dbReference>
<evidence type="ECO:0000256" key="4">
    <source>
        <dbReference type="ARBA" id="ARBA00022723"/>
    </source>
</evidence>
<dbReference type="CDD" id="cd04649">
    <property type="entry name" value="LbH_THP_succinylT_putative"/>
    <property type="match status" value="1"/>
</dbReference>
<dbReference type="NCBIfam" id="TIGR03535">
    <property type="entry name" value="DapD_actino"/>
    <property type="match status" value="1"/>
</dbReference>
<dbReference type="InterPro" id="IPR032784">
    <property type="entry name" value="THDPS_M"/>
</dbReference>
<keyword evidence="8" id="KW-0012">Acyltransferase</keyword>
<dbReference type="InterPro" id="IPR038361">
    <property type="entry name" value="THDPS_M_sf"/>
</dbReference>
<dbReference type="InterPro" id="IPR011004">
    <property type="entry name" value="Trimer_LpxA-like_sf"/>
</dbReference>
<evidence type="ECO:0000256" key="5">
    <source>
        <dbReference type="ARBA" id="ARBA00022842"/>
    </source>
</evidence>
<protein>
    <submittedName>
        <fullName evidence="10">Unannotated protein</fullName>
    </submittedName>
</protein>
<keyword evidence="2" id="KW-0028">Amino-acid biosynthesis</keyword>
<sequence>MSGLNRSHDYGSRVTTTSRLSASGIGVATYGANGQLLDVWYPSPVLSTTPTALASLEAASGSDPIRGTTSKVITTVIEDLGAEPVDAADAYLRLHLLSHRLVQPHGLNLTGVFGLLTNVAWTNLGPVALDQLDEVRLRVRAAQDQLTVNSVDKFPRMVDYVVPSGVRIADADRVRLGAHLAEGTTVMHEGFVNFNAGTLGASMVEGRISAGVVVGDGSDVGGGASIMGTLSGGGTEVISVGKQCLLGANSGIGISLGDNCVVEAGCYITAGTKVTLPDGQVVKGVELSKANGLLFRRNSTSGTVEAVPRTGTWGGLNSVLHSN</sequence>
<dbReference type="HAMAP" id="MF_02122">
    <property type="entry name" value="DapD_type2"/>
    <property type="match status" value="1"/>
</dbReference>
<accession>A0A6J6XEQ4</accession>